<evidence type="ECO:0000256" key="10">
    <source>
        <dbReference type="ARBA" id="ARBA00023033"/>
    </source>
</evidence>
<evidence type="ECO:0000256" key="3">
    <source>
        <dbReference type="ARBA" id="ARBA00022475"/>
    </source>
</evidence>
<evidence type="ECO:0000256" key="9">
    <source>
        <dbReference type="ARBA" id="ARBA00023004"/>
    </source>
</evidence>
<dbReference type="Proteomes" id="UP000553766">
    <property type="component" value="Unassembled WGS sequence"/>
</dbReference>
<comment type="caution">
    <text evidence="14">The sequence shown here is derived from an EMBL/GenBank/DDBJ whole genome shotgun (WGS) entry which is preliminary data.</text>
</comment>
<keyword evidence="3" id="KW-1003">Cell membrane</keyword>
<feature type="transmembrane region" description="Helical" evidence="12">
    <location>
        <begin position="5"/>
        <end position="24"/>
    </location>
</feature>
<evidence type="ECO:0000256" key="2">
    <source>
        <dbReference type="ARBA" id="ARBA00010823"/>
    </source>
</evidence>
<dbReference type="EC" id="1.14.15.3" evidence="14"/>
<keyword evidence="11 12" id="KW-0472">Membrane</keyword>
<keyword evidence="5 12" id="KW-0812">Transmembrane</keyword>
<comment type="subcellular location">
    <subcellularLocation>
        <location evidence="1">Cell inner membrane</location>
        <topology evidence="1">Multi-pass membrane protein</topology>
    </subcellularLocation>
</comment>
<keyword evidence="9" id="KW-0408">Iron</keyword>
<feature type="transmembrane region" description="Helical" evidence="12">
    <location>
        <begin position="30"/>
        <end position="49"/>
    </location>
</feature>
<dbReference type="GO" id="GO:0046872">
    <property type="term" value="F:metal ion binding"/>
    <property type="evidence" value="ECO:0007669"/>
    <property type="project" value="UniProtKB-KW"/>
</dbReference>
<dbReference type="InterPro" id="IPR005804">
    <property type="entry name" value="FA_desaturase_dom"/>
</dbReference>
<keyword evidence="10 14" id="KW-0503">Monooxygenase</keyword>
<comment type="similarity">
    <text evidence="2">Belongs to the fatty acid desaturase type 1 family. AlkB subfamily.</text>
</comment>
<keyword evidence="7 12" id="KW-1133">Transmembrane helix</keyword>
<keyword evidence="4" id="KW-0997">Cell inner membrane</keyword>
<keyword evidence="8 14" id="KW-0560">Oxidoreductase</keyword>
<feature type="transmembrane region" description="Helical" evidence="12">
    <location>
        <begin position="70"/>
        <end position="91"/>
    </location>
</feature>
<dbReference type="RefSeq" id="WP_184007598.1">
    <property type="nucleotide sequence ID" value="NZ_JACIJS010000001.1"/>
</dbReference>
<evidence type="ECO:0000256" key="11">
    <source>
        <dbReference type="ARBA" id="ARBA00023136"/>
    </source>
</evidence>
<dbReference type="GO" id="GO:0005886">
    <property type="term" value="C:plasma membrane"/>
    <property type="evidence" value="ECO:0007669"/>
    <property type="project" value="UniProtKB-SubCell"/>
</dbReference>
<protein>
    <submittedName>
        <fullName evidence="14">Alkane 1-monooxygenase</fullName>
        <ecNumber evidence="14">1.14.15.3</ecNumber>
    </submittedName>
</protein>
<dbReference type="AlphaFoldDB" id="A0A840WSN3"/>
<feature type="domain" description="Fatty acid desaturase" evidence="13">
    <location>
        <begin position="94"/>
        <end position="323"/>
    </location>
</feature>
<feature type="transmembrane region" description="Helical" evidence="12">
    <location>
        <begin position="206"/>
        <end position="224"/>
    </location>
</feature>
<evidence type="ECO:0000256" key="12">
    <source>
        <dbReference type="SAM" id="Phobius"/>
    </source>
</evidence>
<evidence type="ECO:0000256" key="8">
    <source>
        <dbReference type="ARBA" id="ARBA00023002"/>
    </source>
</evidence>
<accession>A0A840WSN3</accession>
<evidence type="ECO:0000313" key="15">
    <source>
        <dbReference type="Proteomes" id="UP000553766"/>
    </source>
</evidence>
<dbReference type="CDD" id="cd03512">
    <property type="entry name" value="Alkane-hydroxylase"/>
    <property type="match status" value="1"/>
</dbReference>
<proteinExistence type="inferred from homology"/>
<reference evidence="14 15" key="1">
    <citation type="submission" date="2020-08" db="EMBL/GenBank/DDBJ databases">
        <title>Genomic Encyclopedia of Type Strains, Phase IV (KMG-IV): sequencing the most valuable type-strain genomes for metagenomic binning, comparative biology and taxonomic classification.</title>
        <authorList>
            <person name="Goeker M."/>
        </authorList>
    </citation>
    <scope>NUCLEOTIDE SEQUENCE [LARGE SCALE GENOMIC DNA]</scope>
    <source>
        <strain evidence="14 15">DSM 103377</strain>
    </source>
</reference>
<dbReference type="PANTHER" id="PTHR38674">
    <property type="entry name" value="ALKANE 1-MONOOXYGENASE 1"/>
    <property type="match status" value="1"/>
</dbReference>
<organism evidence="14 15">
    <name type="scientific">Rubricella aquisinus</name>
    <dbReference type="NCBI Taxonomy" id="2028108"/>
    <lineage>
        <taxon>Bacteria</taxon>
        <taxon>Pseudomonadati</taxon>
        <taxon>Pseudomonadota</taxon>
        <taxon>Alphaproteobacteria</taxon>
        <taxon>Rhodobacterales</taxon>
        <taxon>Paracoccaceae</taxon>
        <taxon>Rubricella</taxon>
    </lineage>
</organism>
<dbReference type="Pfam" id="PF00487">
    <property type="entry name" value="FA_desaturase"/>
    <property type="match status" value="1"/>
</dbReference>
<feature type="transmembrane region" description="Helical" evidence="12">
    <location>
        <begin position="97"/>
        <end position="115"/>
    </location>
</feature>
<dbReference type="InterPro" id="IPR033885">
    <property type="entry name" value="AlkB/XylM"/>
</dbReference>
<evidence type="ECO:0000313" key="14">
    <source>
        <dbReference type="EMBL" id="MBB5514220.1"/>
    </source>
</evidence>
<evidence type="ECO:0000256" key="7">
    <source>
        <dbReference type="ARBA" id="ARBA00022989"/>
    </source>
</evidence>
<evidence type="ECO:0000259" key="13">
    <source>
        <dbReference type="Pfam" id="PF00487"/>
    </source>
</evidence>
<evidence type="ECO:0000256" key="6">
    <source>
        <dbReference type="ARBA" id="ARBA00022723"/>
    </source>
</evidence>
<dbReference type="EMBL" id="JACIJS010000001">
    <property type="protein sequence ID" value="MBB5514220.1"/>
    <property type="molecule type" value="Genomic_DNA"/>
</dbReference>
<keyword evidence="6" id="KW-0479">Metal-binding</keyword>
<sequence>MIPPAYLFLTAFSLVPVVVGLALLGGWWMLLIPAYAWIVLSLLDAVAGVDTTNPDPNSDADLFWHKMLTWVWPPMQFALVFGGIAYASRVMGTWESVGLMAGIGIVSGAIGINFAHELMHQKNKWERLAADLLMTMVAYGHFRSEHLLVHHRYIGTPRDPVTARYNEGFPRFFIRVLWQCLTSSWKAEAALLARAGQPWYARRNPFWRYLGFSLGFALLAYAIAGWWGVALWALQAYVAVLHLELVNYVEHYGLVRKHLGDGKYEPVRPHHSWNAGHKVTNWFLINLQRHSDHHYKPDRRFPLLQTYDEAEAPQLPYGYPLMVALANVPPLYRRVMNPRVKAWRARYYPEITDWTPYKDGTNPMPR</sequence>
<name>A0A840WSN3_9RHOB</name>
<dbReference type="GO" id="GO:0006629">
    <property type="term" value="P:lipid metabolic process"/>
    <property type="evidence" value="ECO:0007669"/>
    <property type="project" value="InterPro"/>
</dbReference>
<dbReference type="PANTHER" id="PTHR38674:SF1">
    <property type="entry name" value="ALKANE 1-MONOOXYGENASE 1"/>
    <property type="match status" value="1"/>
</dbReference>
<keyword evidence="15" id="KW-1185">Reference proteome</keyword>
<evidence type="ECO:0000256" key="4">
    <source>
        <dbReference type="ARBA" id="ARBA00022519"/>
    </source>
</evidence>
<gene>
    <name evidence="14" type="ORF">FHS89_000218</name>
</gene>
<evidence type="ECO:0000256" key="5">
    <source>
        <dbReference type="ARBA" id="ARBA00022692"/>
    </source>
</evidence>
<dbReference type="GO" id="GO:0004497">
    <property type="term" value="F:monooxygenase activity"/>
    <property type="evidence" value="ECO:0007669"/>
    <property type="project" value="UniProtKB-KW"/>
</dbReference>
<evidence type="ECO:0000256" key="1">
    <source>
        <dbReference type="ARBA" id="ARBA00004429"/>
    </source>
</evidence>